<dbReference type="InterPro" id="IPR027417">
    <property type="entry name" value="P-loop_NTPase"/>
</dbReference>
<evidence type="ECO:0000256" key="1">
    <source>
        <dbReference type="ARBA" id="ARBA00004496"/>
    </source>
</evidence>
<dbReference type="InterPro" id="IPR051451">
    <property type="entry name" value="PhoH2-like"/>
</dbReference>
<feature type="compositionally biased region" description="Low complexity" evidence="7">
    <location>
        <begin position="343"/>
        <end position="355"/>
    </location>
</feature>
<evidence type="ECO:0000256" key="3">
    <source>
        <dbReference type="ARBA" id="ARBA00022490"/>
    </source>
</evidence>
<dbReference type="Proteomes" id="UP000829384">
    <property type="component" value="Unassembled WGS sequence"/>
</dbReference>
<dbReference type="InterPro" id="IPR003714">
    <property type="entry name" value="PhoH"/>
</dbReference>
<evidence type="ECO:0000256" key="7">
    <source>
        <dbReference type="SAM" id="MobiDB-lite"/>
    </source>
</evidence>
<keyword evidence="3" id="KW-0963">Cytoplasm</keyword>
<name>A0ABS9QTC2_9GAMM</name>
<evidence type="ECO:0000256" key="4">
    <source>
        <dbReference type="ARBA" id="ARBA00022741"/>
    </source>
</evidence>
<dbReference type="Gene3D" id="3.40.50.300">
    <property type="entry name" value="P-loop containing nucleotide triphosphate hydrolases"/>
    <property type="match status" value="1"/>
</dbReference>
<feature type="domain" description="PhoH-like protein" evidence="8">
    <location>
        <begin position="117"/>
        <end position="320"/>
    </location>
</feature>
<keyword evidence="4" id="KW-0547">Nucleotide-binding</keyword>
<dbReference type="PANTHER" id="PTHR30473">
    <property type="entry name" value="PROTEIN PHOH"/>
    <property type="match status" value="1"/>
</dbReference>
<dbReference type="RefSeq" id="WP_240129569.1">
    <property type="nucleotide sequence ID" value="NZ_JACSDI010000001.1"/>
</dbReference>
<evidence type="ECO:0000313" key="9">
    <source>
        <dbReference type="EMBL" id="MCG9962843.1"/>
    </source>
</evidence>
<gene>
    <name evidence="9" type="ORF">H9J30_02750</name>
</gene>
<evidence type="ECO:0000313" key="10">
    <source>
        <dbReference type="Proteomes" id="UP000829384"/>
    </source>
</evidence>
<comment type="caution">
    <text evidence="9">The sequence shown here is derived from an EMBL/GenBank/DDBJ whole genome shotgun (WGS) entry which is preliminary data.</text>
</comment>
<organism evidence="9 10">
    <name type="scientific">Shewanella cutis</name>
    <dbReference type="NCBI Taxonomy" id="2766780"/>
    <lineage>
        <taxon>Bacteria</taxon>
        <taxon>Pseudomonadati</taxon>
        <taxon>Pseudomonadota</taxon>
        <taxon>Gammaproteobacteria</taxon>
        <taxon>Alteromonadales</taxon>
        <taxon>Shewanellaceae</taxon>
        <taxon>Shewanella</taxon>
    </lineage>
</organism>
<dbReference type="PANTHER" id="PTHR30473:SF1">
    <property type="entry name" value="PHOH-LIKE PROTEIN"/>
    <property type="match status" value="1"/>
</dbReference>
<proteinExistence type="inferred from homology"/>
<dbReference type="Pfam" id="PF02562">
    <property type="entry name" value="PhoH"/>
    <property type="match status" value="1"/>
</dbReference>
<evidence type="ECO:0000259" key="8">
    <source>
        <dbReference type="Pfam" id="PF02562"/>
    </source>
</evidence>
<keyword evidence="5" id="KW-0067">ATP-binding</keyword>
<comment type="similarity">
    <text evidence="2">Belongs to the PhoH family.</text>
</comment>
<evidence type="ECO:0000256" key="2">
    <source>
        <dbReference type="ARBA" id="ARBA00010393"/>
    </source>
</evidence>
<dbReference type="SUPFAM" id="SSF52540">
    <property type="entry name" value="P-loop containing nucleoside triphosphate hydrolases"/>
    <property type="match status" value="1"/>
</dbReference>
<dbReference type="EMBL" id="JACSDI010000001">
    <property type="protein sequence ID" value="MCG9962843.1"/>
    <property type="molecule type" value="Genomic_DNA"/>
</dbReference>
<comment type="subcellular location">
    <subcellularLocation>
        <location evidence="1">Cytoplasm</location>
    </subcellularLocation>
</comment>
<protein>
    <recommendedName>
        <fullName evidence="6">PhoH-like protein</fullName>
    </recommendedName>
</protein>
<keyword evidence="10" id="KW-1185">Reference proteome</keyword>
<evidence type="ECO:0000256" key="6">
    <source>
        <dbReference type="ARBA" id="ARBA00039970"/>
    </source>
</evidence>
<accession>A0ABS9QTC2</accession>
<feature type="region of interest" description="Disordered" evidence="7">
    <location>
        <begin position="331"/>
        <end position="362"/>
    </location>
</feature>
<evidence type="ECO:0000256" key="5">
    <source>
        <dbReference type="ARBA" id="ARBA00022840"/>
    </source>
</evidence>
<sequence>MSSKLTTMNLYLEPAETRRLASLCGPFDDNIKQIERRVGVEIVRKNNHFQITGLPRHCLSANNLLKQLYIETQTVKGSTPDLDPEQVHLAIQEAIALEQDDSGDDKALFIKTRRGIIKPRNPNQSTYVANITRHDITFGIGPAGTGKTYLAVAAAVDALERQEVRRILLTRPAVEAGEKLGFLPGDLSQKVDPYLRPLYDALFEMLGFEKVERLIEKNVIEVAPLAYMRGRTLNDAFIILDESQNTTVEQMKMFLTRIGFNSRAVITGDITQTDLPKHIKSGLRHAIEVLSQVEEISFNFFVSQDVVRHPVVARIVEAYEAFDRKEQALKAEKERRDYQHNASQPSSQLQPQIQQEALKHES</sequence>
<reference evidence="9 10" key="1">
    <citation type="submission" date="2020-08" db="EMBL/GenBank/DDBJ databases">
        <title>Whole genome sequence of Shewanella sp strain PS-2.</title>
        <authorList>
            <person name="Das S.K."/>
        </authorList>
    </citation>
    <scope>NUCLEOTIDE SEQUENCE [LARGE SCALE GENOMIC DNA]</scope>
    <source>
        <strain evidence="9 10">PS-2</strain>
    </source>
</reference>